<evidence type="ECO:0000256" key="1">
    <source>
        <dbReference type="PROSITE-ProRule" id="PRU00235"/>
    </source>
</evidence>
<sequence length="991" mass="109816">MADEKEVLAEVGSRETNDEPQKKKLKMDNGRAPNGKSDAVDSENTDENSNGSAEGSGSDSHQETDTSDKSGDRKKFRLPAPTESGAVLICGQTNWDMTGRSSLPKGAKAGGGRCIYNFHRFSPFKGLKVRSVISGCMAVHNMIITEEGKLFTFGRNEKGQLGTGDTERRDAPTLVEELKDFTFVSGSCGKNHSLVLTDRGTVFSFGENKSGQCGVGANQQVVTIPTKISRPKPVVKVACGSEFSLMADVDGQLYAFGHPEYGQLGHNTDGKYFITNSKLSYHFEFTPRRVPVFIKKSREGVLPVDGVEITDLSCGANHTVALDSRGRIFTWGFGGYGRLGHNEPKDEHVPRLLEFFDGHNRGAKMIAAGSSCSLAVLAVGGGLVMWGATKKTGEANMYPKPVQDLQGWNIKDLTCGNTSIGVVADDSLIVWGPSPCYGELGLGVQTKSSSKPKEVSDLEGCTVHKISMGLAHTLILVSEESESDKSLLEALPEYDPSDATAKNMWNESELAEHCRKVLRLVRERGNSDENSTACMPELRGLIDAVVNENVSLIVSRQMLNEIISVFEHMSNETVLAVAHTILEKVQPRVLSFEDQVSQIRQYQATIFERQQKWRQAARALVGIPLETGQKHYAVDYKLDTYLTIARLYLEDEDPVEAEAYVNRASVLQNETKDEKLKIYYKVCYARVLDFRRKFLEAAQRYYELSYRPIIDESERVTSLQNALVCTLLASAGQQRSRMLATLFKDERCQNLLGDLFPILEKMYLDRIIRKSELKALEDLLCVHQRAVNVDGTTILDRAVIEHNLLSASKLYDSISLHELGALLEIPSDRAEKVASQMISEKRMRGSIDQIDGYVYFSRQEILPSWDMKIQSLCGAVNEISNDELVPPKNVAIFTRSGLGISRPSPEDVADVIHNQFLPTGKHISAVHEIALEYDSSRSAVGLECPKRKQRLGVRDVAWFPEQPWMEVIHHARVTVGKPDFVRADFVGKSAS</sequence>
<feature type="repeat" description="RCC1" evidence="1">
    <location>
        <begin position="251"/>
        <end position="325"/>
    </location>
</feature>
<dbReference type="Gene3D" id="1.10.10.10">
    <property type="entry name" value="Winged helix-like DNA-binding domain superfamily/Winged helix DNA-binding domain"/>
    <property type="match status" value="1"/>
</dbReference>
<feature type="domain" description="PCI" evidence="3">
    <location>
        <begin position="690"/>
        <end position="861"/>
    </location>
</feature>
<dbReference type="PROSITE" id="PS50012">
    <property type="entry name" value="RCC1_3"/>
    <property type="match status" value="5"/>
</dbReference>
<feature type="compositionally biased region" description="Basic and acidic residues" evidence="2">
    <location>
        <begin position="60"/>
        <end position="73"/>
    </location>
</feature>
<dbReference type="PRINTS" id="PR00633">
    <property type="entry name" value="RCCNDNSATION"/>
</dbReference>
<name>A0A7R9GB51_9CRUS</name>
<keyword evidence="5" id="KW-1185">Reference proteome</keyword>
<dbReference type="InterPro" id="IPR028641">
    <property type="entry name" value="RCC2"/>
</dbReference>
<organism evidence="4">
    <name type="scientific">Notodromas monacha</name>
    <dbReference type="NCBI Taxonomy" id="399045"/>
    <lineage>
        <taxon>Eukaryota</taxon>
        <taxon>Metazoa</taxon>
        <taxon>Ecdysozoa</taxon>
        <taxon>Arthropoda</taxon>
        <taxon>Crustacea</taxon>
        <taxon>Oligostraca</taxon>
        <taxon>Ostracoda</taxon>
        <taxon>Podocopa</taxon>
        <taxon>Podocopida</taxon>
        <taxon>Cypridocopina</taxon>
        <taxon>Cypridoidea</taxon>
        <taxon>Cyprididae</taxon>
        <taxon>Notodromas</taxon>
    </lineage>
</organism>
<dbReference type="PROSITE" id="PS00626">
    <property type="entry name" value="RCC1_2"/>
    <property type="match status" value="1"/>
</dbReference>
<dbReference type="GO" id="GO:0031267">
    <property type="term" value="F:small GTPase binding"/>
    <property type="evidence" value="ECO:0007669"/>
    <property type="project" value="TreeGrafter"/>
</dbReference>
<dbReference type="OrthoDB" id="295656at2759"/>
<dbReference type="Pfam" id="PF22241">
    <property type="entry name" value="PSMD12-CSN4_N"/>
    <property type="match status" value="1"/>
</dbReference>
<dbReference type="SMART" id="SM00088">
    <property type="entry name" value="PINT"/>
    <property type="match status" value="1"/>
</dbReference>
<dbReference type="InterPro" id="IPR054559">
    <property type="entry name" value="PSMD12-CSN4-like_N"/>
</dbReference>
<dbReference type="SUPFAM" id="SSF46785">
    <property type="entry name" value="Winged helix' DNA-binding domain"/>
    <property type="match status" value="1"/>
</dbReference>
<gene>
    <name evidence="4" type="ORF">NMOB1V02_LOCUS3595</name>
</gene>
<dbReference type="InterPro" id="IPR000408">
    <property type="entry name" value="Reg_chr_condens"/>
</dbReference>
<dbReference type="Pfam" id="PF00415">
    <property type="entry name" value="RCC1"/>
    <property type="match status" value="4"/>
</dbReference>
<feature type="compositionally biased region" description="Basic and acidic residues" evidence="2">
    <location>
        <begin position="1"/>
        <end position="29"/>
    </location>
</feature>
<dbReference type="PANTHER" id="PTHR46207">
    <property type="entry name" value="PROTEIN RCC2"/>
    <property type="match status" value="1"/>
</dbReference>
<dbReference type="InterPro" id="IPR009091">
    <property type="entry name" value="RCC1/BLIP-II"/>
</dbReference>
<dbReference type="Pfam" id="PF01399">
    <property type="entry name" value="PCI"/>
    <property type="match status" value="1"/>
</dbReference>
<dbReference type="PROSITE" id="PS50250">
    <property type="entry name" value="PCI"/>
    <property type="match status" value="1"/>
</dbReference>
<dbReference type="InterPro" id="IPR036388">
    <property type="entry name" value="WH-like_DNA-bd_sf"/>
</dbReference>
<dbReference type="AlphaFoldDB" id="A0A7R9GB51"/>
<feature type="repeat" description="RCC1" evidence="1">
    <location>
        <begin position="326"/>
        <end position="379"/>
    </location>
</feature>
<accession>A0A7R9GB51</accession>
<feature type="region of interest" description="Disordered" evidence="2">
    <location>
        <begin position="1"/>
        <end position="78"/>
    </location>
</feature>
<evidence type="ECO:0000256" key="2">
    <source>
        <dbReference type="SAM" id="MobiDB-lite"/>
    </source>
</evidence>
<evidence type="ECO:0000313" key="4">
    <source>
        <dbReference type="EMBL" id="CAD7275809.1"/>
    </source>
</evidence>
<dbReference type="EMBL" id="OA882523">
    <property type="protein sequence ID" value="CAD7275809.1"/>
    <property type="molecule type" value="Genomic_DNA"/>
</dbReference>
<dbReference type="GO" id="GO:0016020">
    <property type="term" value="C:membrane"/>
    <property type="evidence" value="ECO:0007669"/>
    <property type="project" value="TreeGrafter"/>
</dbReference>
<feature type="repeat" description="RCC1" evidence="1">
    <location>
        <begin position="148"/>
        <end position="199"/>
    </location>
</feature>
<feature type="compositionally biased region" description="Low complexity" evidence="2">
    <location>
        <begin position="47"/>
        <end position="59"/>
    </location>
</feature>
<dbReference type="InterPro" id="IPR000717">
    <property type="entry name" value="PCI_dom"/>
</dbReference>
<evidence type="ECO:0000259" key="3">
    <source>
        <dbReference type="PROSITE" id="PS50250"/>
    </source>
</evidence>
<dbReference type="Gene3D" id="2.130.10.30">
    <property type="entry name" value="Regulator of chromosome condensation 1/beta-lactamase-inhibitor protein II"/>
    <property type="match status" value="2"/>
</dbReference>
<dbReference type="PANTHER" id="PTHR46207:SF1">
    <property type="entry name" value="PROTEIN RCC2"/>
    <property type="match status" value="1"/>
</dbReference>
<feature type="repeat" description="RCC1" evidence="1">
    <location>
        <begin position="200"/>
        <end position="250"/>
    </location>
</feature>
<dbReference type="InterPro" id="IPR036390">
    <property type="entry name" value="WH_DNA-bd_sf"/>
</dbReference>
<reference evidence="4" key="1">
    <citation type="submission" date="2020-11" db="EMBL/GenBank/DDBJ databases">
        <authorList>
            <person name="Tran Van P."/>
        </authorList>
    </citation>
    <scope>NUCLEOTIDE SEQUENCE</scope>
</reference>
<feature type="repeat" description="RCC1" evidence="1">
    <location>
        <begin position="426"/>
        <end position="479"/>
    </location>
</feature>
<dbReference type="EMBL" id="CAJPEX010000486">
    <property type="protein sequence ID" value="CAG0915961.1"/>
    <property type="molecule type" value="Genomic_DNA"/>
</dbReference>
<dbReference type="Proteomes" id="UP000678499">
    <property type="component" value="Unassembled WGS sequence"/>
</dbReference>
<dbReference type="SUPFAM" id="SSF50985">
    <property type="entry name" value="RCC1/BLIP-II"/>
    <property type="match status" value="1"/>
</dbReference>
<evidence type="ECO:0000313" key="5">
    <source>
        <dbReference type="Proteomes" id="UP000678499"/>
    </source>
</evidence>
<proteinExistence type="predicted"/>
<protein>
    <recommendedName>
        <fullName evidence="3">PCI domain-containing protein</fullName>
    </recommendedName>
</protein>